<dbReference type="Proteomes" id="UP000569329">
    <property type="component" value="Unassembled WGS sequence"/>
</dbReference>
<dbReference type="GO" id="GO:0016301">
    <property type="term" value="F:kinase activity"/>
    <property type="evidence" value="ECO:0007669"/>
    <property type="project" value="UniProtKB-KW"/>
</dbReference>
<gene>
    <name evidence="6" type="ORF">FHX42_001659</name>
</gene>
<dbReference type="InterPro" id="IPR040999">
    <property type="entry name" value="Mak_N_cap"/>
</dbReference>
<evidence type="ECO:0000313" key="7">
    <source>
        <dbReference type="Proteomes" id="UP000569329"/>
    </source>
</evidence>
<evidence type="ECO:0000256" key="3">
    <source>
        <dbReference type="ARBA" id="ARBA00022777"/>
    </source>
</evidence>
<dbReference type="RefSeq" id="WP_182543622.1">
    <property type="nucleotide sequence ID" value="NZ_JACGWZ010000002.1"/>
</dbReference>
<organism evidence="6 7">
    <name type="scientific">Halosaccharopolyspora lacisalsi</name>
    <dbReference type="NCBI Taxonomy" id="1000566"/>
    <lineage>
        <taxon>Bacteria</taxon>
        <taxon>Bacillati</taxon>
        <taxon>Actinomycetota</taxon>
        <taxon>Actinomycetes</taxon>
        <taxon>Pseudonocardiales</taxon>
        <taxon>Pseudonocardiaceae</taxon>
        <taxon>Halosaccharopolyspora</taxon>
    </lineage>
</organism>
<keyword evidence="2" id="KW-0547">Nucleotide-binding</keyword>
<evidence type="ECO:0000256" key="2">
    <source>
        <dbReference type="ARBA" id="ARBA00022741"/>
    </source>
</evidence>
<sequence length="207" mass="22543">MPKIHPGATLTPRFSDFLPAWLAQQPWYSGSGAPSPSPIGYFRFEDPAGAVGMETHLVSTGSERYQIPMSYRSAPIGKTALRPCDADALITTAEHSVLGTRWIYDAVADPVWRNELLRLVRNEKLSEPSGRHSSAPAYARGHRLTTSEAVTEPVIELNRSIRPGTRPGGRDVIGAVMGTWYPDGDEAPPVEGCLATVRRSEPSPVRP</sequence>
<dbReference type="AlphaFoldDB" id="A0A839DQQ6"/>
<evidence type="ECO:0000256" key="1">
    <source>
        <dbReference type="ARBA" id="ARBA00022679"/>
    </source>
</evidence>
<accession>A0A839DQQ6</accession>
<dbReference type="Pfam" id="PF18085">
    <property type="entry name" value="Mak_N_cap"/>
    <property type="match status" value="1"/>
</dbReference>
<keyword evidence="7" id="KW-1185">Reference proteome</keyword>
<reference evidence="6 7" key="1">
    <citation type="submission" date="2020-07" db="EMBL/GenBank/DDBJ databases">
        <title>Sequencing the genomes of 1000 actinobacteria strains.</title>
        <authorList>
            <person name="Klenk H.-P."/>
        </authorList>
    </citation>
    <scope>NUCLEOTIDE SEQUENCE [LARGE SCALE GENOMIC DNA]</scope>
    <source>
        <strain evidence="6 7">DSM 45975</strain>
    </source>
</reference>
<dbReference type="EMBL" id="JACGWZ010000002">
    <property type="protein sequence ID" value="MBA8824312.1"/>
    <property type="molecule type" value="Genomic_DNA"/>
</dbReference>
<protein>
    <recommendedName>
        <fullName evidence="5">Maltokinase N-terminal cap domain-containing protein</fullName>
    </recommendedName>
</protein>
<keyword evidence="4" id="KW-0067">ATP-binding</keyword>
<keyword evidence="3" id="KW-0418">Kinase</keyword>
<dbReference type="GO" id="GO:0005524">
    <property type="term" value="F:ATP binding"/>
    <property type="evidence" value="ECO:0007669"/>
    <property type="project" value="UniProtKB-KW"/>
</dbReference>
<comment type="caution">
    <text evidence="6">The sequence shown here is derived from an EMBL/GenBank/DDBJ whole genome shotgun (WGS) entry which is preliminary data.</text>
</comment>
<proteinExistence type="predicted"/>
<keyword evidence="1" id="KW-0808">Transferase</keyword>
<evidence type="ECO:0000259" key="5">
    <source>
        <dbReference type="Pfam" id="PF18085"/>
    </source>
</evidence>
<evidence type="ECO:0000313" key="6">
    <source>
        <dbReference type="EMBL" id="MBA8824312.1"/>
    </source>
</evidence>
<feature type="domain" description="Maltokinase N-terminal cap" evidence="5">
    <location>
        <begin position="21"/>
        <end position="109"/>
    </location>
</feature>
<evidence type="ECO:0000256" key="4">
    <source>
        <dbReference type="ARBA" id="ARBA00022840"/>
    </source>
</evidence>
<name>A0A839DQQ6_9PSEU</name>